<dbReference type="AlphaFoldDB" id="A0A1M5W3C7"/>
<reference evidence="1 2" key="1">
    <citation type="submission" date="2016-11" db="EMBL/GenBank/DDBJ databases">
        <authorList>
            <person name="Jaros S."/>
            <person name="Januszkiewicz K."/>
            <person name="Wedrychowicz H."/>
        </authorList>
    </citation>
    <scope>NUCLEOTIDE SEQUENCE [LARGE SCALE GENOMIC DNA]</scope>
    <source>
        <strain evidence="1 2">CGMCC 1.10190</strain>
    </source>
</reference>
<dbReference type="RefSeq" id="WP_073103176.1">
    <property type="nucleotide sequence ID" value="NZ_FQXE01000005.1"/>
</dbReference>
<dbReference type="EMBL" id="FQXE01000005">
    <property type="protein sequence ID" value="SHH81704.1"/>
    <property type="molecule type" value="Genomic_DNA"/>
</dbReference>
<protein>
    <recommendedName>
        <fullName evidence="3">SpoIIAA-like</fullName>
    </recommendedName>
</protein>
<dbReference type="STRING" id="658167.SAMN04488135_10558"/>
<dbReference type="Proteomes" id="UP000184226">
    <property type="component" value="Unassembled WGS sequence"/>
</dbReference>
<organism evidence="1 2">
    <name type="scientific">Pollutimonas bauzanensis</name>
    <dbReference type="NCBI Taxonomy" id="658167"/>
    <lineage>
        <taxon>Bacteria</taxon>
        <taxon>Pseudomonadati</taxon>
        <taxon>Pseudomonadota</taxon>
        <taxon>Betaproteobacteria</taxon>
        <taxon>Burkholderiales</taxon>
        <taxon>Alcaligenaceae</taxon>
        <taxon>Pollutimonas</taxon>
    </lineage>
</organism>
<keyword evidence="2" id="KW-1185">Reference proteome</keyword>
<evidence type="ECO:0008006" key="3">
    <source>
        <dbReference type="Google" id="ProtNLM"/>
    </source>
</evidence>
<dbReference type="OrthoDB" id="7059007at2"/>
<name>A0A1M5W3C7_9BURK</name>
<proteinExistence type="predicted"/>
<accession>A0A1M5W3C7</accession>
<gene>
    <name evidence="1" type="ORF">SAMN04488135_10558</name>
</gene>
<evidence type="ECO:0000313" key="1">
    <source>
        <dbReference type="EMBL" id="SHH81704.1"/>
    </source>
</evidence>
<evidence type="ECO:0000313" key="2">
    <source>
        <dbReference type="Proteomes" id="UP000184226"/>
    </source>
</evidence>
<sequence>MTHHDLSHWPLVVSVASGLSTLEDMQAFTDEWNRWLERGEPFASLRVFADADALVHPAGAAQAAKLWLHERGPAIRAQVMGMASVVPIDHYEKMRKMNVEKLFGVPADTFAQPEDALTWLQATVYTPRGLVLDQPSVLRSLAAQMKVPG</sequence>